<sequence>MVQTPVLQRNSASAFRPFVVWKRVCSVRSMPFRLLCISLRCLVYLTHCSNRCVGVCFEELQWHSSLSILPPFQIIPQTIIVILAFTWSRRLTNSLFHFSETEHSGGWIRGIILSFATSLVSGIRFFAFHLRKLWARRHRLMVEGETFFPATEIRAFGLIFGFLRE</sequence>
<accession>A0AAJ0HR11</accession>
<organism evidence="2 3">
    <name type="scientific">Lasiosphaeria hispida</name>
    <dbReference type="NCBI Taxonomy" id="260671"/>
    <lineage>
        <taxon>Eukaryota</taxon>
        <taxon>Fungi</taxon>
        <taxon>Dikarya</taxon>
        <taxon>Ascomycota</taxon>
        <taxon>Pezizomycotina</taxon>
        <taxon>Sordariomycetes</taxon>
        <taxon>Sordariomycetidae</taxon>
        <taxon>Sordariales</taxon>
        <taxon>Lasiosphaeriaceae</taxon>
        <taxon>Lasiosphaeria</taxon>
    </lineage>
</organism>
<name>A0AAJ0HR11_9PEZI</name>
<keyword evidence="3" id="KW-1185">Reference proteome</keyword>
<feature type="transmembrane region" description="Helical" evidence="1">
    <location>
        <begin position="68"/>
        <end position="87"/>
    </location>
</feature>
<dbReference type="EMBL" id="JAUIQD010000002">
    <property type="protein sequence ID" value="KAK3359672.1"/>
    <property type="molecule type" value="Genomic_DNA"/>
</dbReference>
<proteinExistence type="predicted"/>
<evidence type="ECO:0000313" key="3">
    <source>
        <dbReference type="Proteomes" id="UP001275084"/>
    </source>
</evidence>
<keyword evidence="1" id="KW-0472">Membrane</keyword>
<feature type="transmembrane region" description="Helical" evidence="1">
    <location>
        <begin position="107"/>
        <end position="127"/>
    </location>
</feature>
<dbReference type="AlphaFoldDB" id="A0AAJ0HR11"/>
<dbReference type="Proteomes" id="UP001275084">
    <property type="component" value="Unassembled WGS sequence"/>
</dbReference>
<reference evidence="2" key="2">
    <citation type="submission" date="2023-06" db="EMBL/GenBank/DDBJ databases">
        <authorList>
            <consortium name="Lawrence Berkeley National Laboratory"/>
            <person name="Haridas S."/>
            <person name="Hensen N."/>
            <person name="Bonometti L."/>
            <person name="Westerberg I."/>
            <person name="Brannstrom I.O."/>
            <person name="Guillou S."/>
            <person name="Cros-Aarteil S."/>
            <person name="Calhoun S."/>
            <person name="Kuo A."/>
            <person name="Mondo S."/>
            <person name="Pangilinan J."/>
            <person name="Riley R."/>
            <person name="Labutti K."/>
            <person name="Andreopoulos B."/>
            <person name="Lipzen A."/>
            <person name="Chen C."/>
            <person name="Yanf M."/>
            <person name="Daum C."/>
            <person name="Ng V."/>
            <person name="Clum A."/>
            <person name="Steindorff A."/>
            <person name="Ohm R."/>
            <person name="Martin F."/>
            <person name="Silar P."/>
            <person name="Natvig D."/>
            <person name="Lalanne C."/>
            <person name="Gautier V."/>
            <person name="Ament-Velasquez S.L."/>
            <person name="Kruys A."/>
            <person name="Hutchinson M.I."/>
            <person name="Powell A.J."/>
            <person name="Barry K."/>
            <person name="Miller A.N."/>
            <person name="Grigoriev I.V."/>
            <person name="Debuchy R."/>
            <person name="Gladieux P."/>
            <person name="Thoren M.H."/>
            <person name="Johannesson H."/>
        </authorList>
    </citation>
    <scope>NUCLEOTIDE SEQUENCE</scope>
    <source>
        <strain evidence="2">CBS 955.72</strain>
    </source>
</reference>
<evidence type="ECO:0000313" key="2">
    <source>
        <dbReference type="EMBL" id="KAK3359672.1"/>
    </source>
</evidence>
<comment type="caution">
    <text evidence="2">The sequence shown here is derived from an EMBL/GenBank/DDBJ whole genome shotgun (WGS) entry which is preliminary data.</text>
</comment>
<gene>
    <name evidence="2" type="ORF">B0T25DRAFT_533567</name>
</gene>
<keyword evidence="1" id="KW-0812">Transmembrane</keyword>
<reference evidence="2" key="1">
    <citation type="journal article" date="2023" name="Mol. Phylogenet. Evol.">
        <title>Genome-scale phylogeny and comparative genomics of the fungal order Sordariales.</title>
        <authorList>
            <person name="Hensen N."/>
            <person name="Bonometti L."/>
            <person name="Westerberg I."/>
            <person name="Brannstrom I.O."/>
            <person name="Guillou S."/>
            <person name="Cros-Aarteil S."/>
            <person name="Calhoun S."/>
            <person name="Haridas S."/>
            <person name="Kuo A."/>
            <person name="Mondo S."/>
            <person name="Pangilinan J."/>
            <person name="Riley R."/>
            <person name="LaButti K."/>
            <person name="Andreopoulos B."/>
            <person name="Lipzen A."/>
            <person name="Chen C."/>
            <person name="Yan M."/>
            <person name="Daum C."/>
            <person name="Ng V."/>
            <person name="Clum A."/>
            <person name="Steindorff A."/>
            <person name="Ohm R.A."/>
            <person name="Martin F."/>
            <person name="Silar P."/>
            <person name="Natvig D.O."/>
            <person name="Lalanne C."/>
            <person name="Gautier V."/>
            <person name="Ament-Velasquez S.L."/>
            <person name="Kruys A."/>
            <person name="Hutchinson M.I."/>
            <person name="Powell A.J."/>
            <person name="Barry K."/>
            <person name="Miller A.N."/>
            <person name="Grigoriev I.V."/>
            <person name="Debuchy R."/>
            <person name="Gladieux P."/>
            <person name="Hiltunen Thoren M."/>
            <person name="Johannesson H."/>
        </authorList>
    </citation>
    <scope>NUCLEOTIDE SEQUENCE</scope>
    <source>
        <strain evidence="2">CBS 955.72</strain>
    </source>
</reference>
<evidence type="ECO:0000256" key="1">
    <source>
        <dbReference type="SAM" id="Phobius"/>
    </source>
</evidence>
<protein>
    <submittedName>
        <fullName evidence="2">Uncharacterized protein</fullName>
    </submittedName>
</protein>
<keyword evidence="1" id="KW-1133">Transmembrane helix</keyword>